<dbReference type="PANTHER" id="PTHR34613">
    <property type="entry name" value="SLL0800 PROTEIN"/>
    <property type="match status" value="1"/>
</dbReference>
<gene>
    <name evidence="1" type="ORF">BECKDK2373B_GA0170837_11851</name>
</gene>
<protein>
    <recommendedName>
        <fullName evidence="2">Transposase, YhgA-like</fullName>
    </recommendedName>
</protein>
<proteinExistence type="predicted"/>
<reference evidence="1" key="1">
    <citation type="submission" date="2019-02" db="EMBL/GenBank/DDBJ databases">
        <authorList>
            <person name="Gruber-Vodicka R. H."/>
            <person name="Seah K. B. B."/>
        </authorList>
    </citation>
    <scope>NUCLEOTIDE SEQUENCE</scope>
    <source>
        <strain evidence="1">BECK_DK47</strain>
    </source>
</reference>
<evidence type="ECO:0008006" key="2">
    <source>
        <dbReference type="Google" id="ProtNLM"/>
    </source>
</evidence>
<name>A0A450TIK2_9GAMM</name>
<dbReference type="PANTHER" id="PTHR34613:SF1">
    <property type="entry name" value="SLL6017 PROTEIN"/>
    <property type="match status" value="1"/>
</dbReference>
<accession>A0A450TIK2</accession>
<evidence type="ECO:0000313" key="1">
    <source>
        <dbReference type="EMBL" id="VFJ67121.1"/>
    </source>
</evidence>
<dbReference type="EMBL" id="CAADEX010000185">
    <property type="protein sequence ID" value="VFJ67121.1"/>
    <property type="molecule type" value="Genomic_DNA"/>
</dbReference>
<organism evidence="1">
    <name type="scientific">Candidatus Kentrum sp. DK</name>
    <dbReference type="NCBI Taxonomy" id="2126562"/>
    <lineage>
        <taxon>Bacteria</taxon>
        <taxon>Pseudomonadati</taxon>
        <taxon>Pseudomonadota</taxon>
        <taxon>Gammaproteobacteria</taxon>
        <taxon>Candidatus Kentrum</taxon>
    </lineage>
</organism>
<sequence length="211" mass="24535">MAEKDIITKEIIERLAVDLATYLLNLSIEPKALAVLQTEHQRVEERRADLVVKLQEKGGTPFILHVEIRNNNDRHMPLRMLRYRTDILLAHPDLPLRQYLIYIGREPLAMPGGIDEPDLRYRYGILNMREMDCRYLLEKDTPDALVLAILCDFGDHDPQAVVNHILTRLQSLLKGDNKRFREYVDMLHVLSVNRNINPSLTRPAQKPAKFH</sequence>
<dbReference type="AlphaFoldDB" id="A0A450TIK2"/>